<evidence type="ECO:0000256" key="5">
    <source>
        <dbReference type="ARBA" id="ARBA00022676"/>
    </source>
</evidence>
<dbReference type="InterPro" id="IPR039042">
    <property type="entry name" value="Alg13-like"/>
</dbReference>
<comment type="similarity">
    <text evidence="2">Belongs to the glycosyltransferase 28 family.</text>
</comment>
<evidence type="ECO:0000313" key="10">
    <source>
        <dbReference type="Proteomes" id="UP001217089"/>
    </source>
</evidence>
<dbReference type="Gene3D" id="3.40.50.2000">
    <property type="entry name" value="Glycogen Phosphorylase B"/>
    <property type="match status" value="2"/>
</dbReference>
<evidence type="ECO:0000256" key="2">
    <source>
        <dbReference type="ARBA" id="ARBA00006962"/>
    </source>
</evidence>
<keyword evidence="10" id="KW-1185">Reference proteome</keyword>
<dbReference type="Pfam" id="PF04101">
    <property type="entry name" value="Glyco_tran_28_C"/>
    <property type="match status" value="2"/>
</dbReference>
<comment type="subcellular location">
    <subcellularLocation>
        <location evidence="1">Endoplasmic reticulum</location>
    </subcellularLocation>
</comment>
<keyword evidence="5" id="KW-0328">Glycosyltransferase</keyword>
<organism evidence="9 10">
    <name type="scientific">Tegillarca granosa</name>
    <name type="common">Malaysian cockle</name>
    <name type="synonym">Anadara granosa</name>
    <dbReference type="NCBI Taxonomy" id="220873"/>
    <lineage>
        <taxon>Eukaryota</taxon>
        <taxon>Metazoa</taxon>
        <taxon>Spiralia</taxon>
        <taxon>Lophotrochozoa</taxon>
        <taxon>Mollusca</taxon>
        <taxon>Bivalvia</taxon>
        <taxon>Autobranchia</taxon>
        <taxon>Pteriomorphia</taxon>
        <taxon>Arcoida</taxon>
        <taxon>Arcoidea</taxon>
        <taxon>Arcidae</taxon>
        <taxon>Tegillarca</taxon>
    </lineage>
</organism>
<reference evidence="9 10" key="1">
    <citation type="submission" date="2022-12" db="EMBL/GenBank/DDBJ databases">
        <title>Chromosome-level genome of Tegillarca granosa.</title>
        <authorList>
            <person name="Kim J."/>
        </authorList>
    </citation>
    <scope>NUCLEOTIDE SEQUENCE [LARGE SCALE GENOMIC DNA]</scope>
    <source>
        <strain evidence="9">Teg-2019</strain>
        <tissue evidence="9">Adductor muscle</tissue>
    </source>
</reference>
<proteinExistence type="inferred from homology"/>
<evidence type="ECO:0000256" key="3">
    <source>
        <dbReference type="ARBA" id="ARBA00012614"/>
    </source>
</evidence>
<evidence type="ECO:0000259" key="8">
    <source>
        <dbReference type="Pfam" id="PF04101"/>
    </source>
</evidence>
<feature type="domain" description="Glycosyl transferase family 28 C-terminal" evidence="8">
    <location>
        <begin position="114"/>
        <end position="150"/>
    </location>
</feature>
<evidence type="ECO:0000256" key="4">
    <source>
        <dbReference type="ARBA" id="ARBA00017468"/>
    </source>
</evidence>
<name>A0ABQ9F270_TEGGR</name>
<dbReference type="PANTHER" id="PTHR12867:SF6">
    <property type="entry name" value="N-ACETYLGLUCOSAMINYLDIPHOSPHODOLICHOL N-ACETYLGLUCOSAMINYLTRANSFERASE"/>
    <property type="match status" value="1"/>
</dbReference>
<protein>
    <recommendedName>
        <fullName evidence="4">UDP-N-acetylglucosamine transferase subunit ALG13</fullName>
        <ecNumber evidence="3">2.4.1.141</ecNumber>
    </recommendedName>
</protein>
<keyword evidence="6" id="KW-0808">Transferase</keyword>
<gene>
    <name evidence="9" type="ORF">KUTeg_010851</name>
</gene>
<dbReference type="EC" id="2.4.1.141" evidence="3"/>
<evidence type="ECO:0000256" key="1">
    <source>
        <dbReference type="ARBA" id="ARBA00004240"/>
    </source>
</evidence>
<keyword evidence="7" id="KW-0256">Endoplasmic reticulum</keyword>
<accession>A0ABQ9F270</accession>
<comment type="caution">
    <text evidence="9">The sequence shown here is derived from an EMBL/GenBank/DDBJ whole genome shotgun (WGS) entry which is preliminary data.</text>
</comment>
<dbReference type="InterPro" id="IPR007235">
    <property type="entry name" value="Glyco_trans_28_C"/>
</dbReference>
<dbReference type="PANTHER" id="PTHR12867">
    <property type="entry name" value="GLYCOSYL TRANSFERASE-RELATED"/>
    <property type="match status" value="1"/>
</dbReference>
<sequence length="187" mass="21186">MNEKSVFVTVGTTQFDKLIRTVTSPEICKKLKSRGYEKLILQIGKGEVVPSSSKINGLTIEHYRYKTSIIEDIQNASLVISHAALFPKPSGGQIPFTVFLVVTHHSVPFRRAFHGGAGSCLETLGAGKPLLVVINEDLMDNHQLELAYKLFKDQHIYYCNCRSYFRLFDWLIHFGNERSVNKLPDRT</sequence>
<dbReference type="EMBL" id="JARBDR010000496">
    <property type="protein sequence ID" value="KAJ8311496.1"/>
    <property type="molecule type" value="Genomic_DNA"/>
</dbReference>
<feature type="domain" description="Glycosyl transferase family 28 C-terminal" evidence="8">
    <location>
        <begin position="6"/>
        <end position="83"/>
    </location>
</feature>
<dbReference type="Proteomes" id="UP001217089">
    <property type="component" value="Unassembled WGS sequence"/>
</dbReference>
<evidence type="ECO:0000313" key="9">
    <source>
        <dbReference type="EMBL" id="KAJ8311496.1"/>
    </source>
</evidence>
<evidence type="ECO:0000256" key="7">
    <source>
        <dbReference type="ARBA" id="ARBA00022824"/>
    </source>
</evidence>
<evidence type="ECO:0000256" key="6">
    <source>
        <dbReference type="ARBA" id="ARBA00022679"/>
    </source>
</evidence>